<dbReference type="PANTHER" id="PTHR43180:SF63">
    <property type="entry name" value="DEHYDROGENASE_REDUCTASE FAMILY PROTEIN, PUTATIVE (AFU_ORTHOLOGUE AFUA_6G03520)-RELATED"/>
    <property type="match status" value="1"/>
</dbReference>
<evidence type="ECO:0000313" key="5">
    <source>
        <dbReference type="Proteomes" id="UP000250266"/>
    </source>
</evidence>
<dbReference type="EMBL" id="KV745773">
    <property type="protein sequence ID" value="OCK73449.1"/>
    <property type="molecule type" value="Genomic_DNA"/>
</dbReference>
<keyword evidence="2" id="KW-0521">NADP</keyword>
<evidence type="ECO:0000313" key="4">
    <source>
        <dbReference type="EMBL" id="OCK73449.1"/>
    </source>
</evidence>
<dbReference type="Pfam" id="PF13561">
    <property type="entry name" value="adh_short_C2"/>
    <property type="match status" value="1"/>
</dbReference>
<dbReference type="PRINTS" id="PR00080">
    <property type="entry name" value="SDRFAMILY"/>
</dbReference>
<dbReference type="GO" id="GO:0016491">
    <property type="term" value="F:oxidoreductase activity"/>
    <property type="evidence" value="ECO:0007669"/>
    <property type="project" value="UniProtKB-KW"/>
</dbReference>
<dbReference type="PANTHER" id="PTHR43180">
    <property type="entry name" value="3-OXOACYL-(ACYL-CARRIER-PROTEIN) REDUCTASE (AFU_ORTHOLOGUE AFUA_6G11210)"/>
    <property type="match status" value="1"/>
</dbReference>
<keyword evidence="5" id="KW-1185">Reference proteome</keyword>
<accession>A0A8E2DXH8</accession>
<evidence type="ECO:0000256" key="3">
    <source>
        <dbReference type="ARBA" id="ARBA00023002"/>
    </source>
</evidence>
<reference evidence="4 5" key="1">
    <citation type="journal article" date="2016" name="Nat. Commun.">
        <title>Ectomycorrhizal ecology is imprinted in the genome of the dominant symbiotic fungus Cenococcum geophilum.</title>
        <authorList>
            <consortium name="DOE Joint Genome Institute"/>
            <person name="Peter M."/>
            <person name="Kohler A."/>
            <person name="Ohm R.A."/>
            <person name="Kuo A."/>
            <person name="Krutzmann J."/>
            <person name="Morin E."/>
            <person name="Arend M."/>
            <person name="Barry K.W."/>
            <person name="Binder M."/>
            <person name="Choi C."/>
            <person name="Clum A."/>
            <person name="Copeland A."/>
            <person name="Grisel N."/>
            <person name="Haridas S."/>
            <person name="Kipfer T."/>
            <person name="LaButti K."/>
            <person name="Lindquist E."/>
            <person name="Lipzen A."/>
            <person name="Maire R."/>
            <person name="Meier B."/>
            <person name="Mihaltcheva S."/>
            <person name="Molinier V."/>
            <person name="Murat C."/>
            <person name="Poggeler S."/>
            <person name="Quandt C.A."/>
            <person name="Sperisen C."/>
            <person name="Tritt A."/>
            <person name="Tisserant E."/>
            <person name="Crous P.W."/>
            <person name="Henrissat B."/>
            <person name="Nehls U."/>
            <person name="Egli S."/>
            <person name="Spatafora J.W."/>
            <person name="Grigoriev I.V."/>
            <person name="Martin F.M."/>
        </authorList>
    </citation>
    <scope>NUCLEOTIDE SEQUENCE [LARGE SCALE GENOMIC DNA]</scope>
    <source>
        <strain evidence="4 5">CBS 459.81</strain>
    </source>
</reference>
<organism evidence="4 5">
    <name type="scientific">Lepidopterella palustris CBS 459.81</name>
    <dbReference type="NCBI Taxonomy" id="1314670"/>
    <lineage>
        <taxon>Eukaryota</taxon>
        <taxon>Fungi</taxon>
        <taxon>Dikarya</taxon>
        <taxon>Ascomycota</taxon>
        <taxon>Pezizomycotina</taxon>
        <taxon>Dothideomycetes</taxon>
        <taxon>Pleosporomycetidae</taxon>
        <taxon>Mytilinidiales</taxon>
        <taxon>Argynnaceae</taxon>
        <taxon>Lepidopterella</taxon>
    </lineage>
</organism>
<comment type="similarity">
    <text evidence="1">Belongs to the short-chain dehydrogenases/reductases (SDR) family.</text>
</comment>
<dbReference type="InterPro" id="IPR002347">
    <property type="entry name" value="SDR_fam"/>
</dbReference>
<keyword evidence="3" id="KW-0560">Oxidoreductase</keyword>
<dbReference type="PRINTS" id="PR00081">
    <property type="entry name" value="GDHRDH"/>
</dbReference>
<gene>
    <name evidence="4" type="ORF">K432DRAFT_312773</name>
</gene>
<dbReference type="FunFam" id="3.40.50.720:FF:000084">
    <property type="entry name" value="Short-chain dehydrogenase reductase"/>
    <property type="match status" value="1"/>
</dbReference>
<dbReference type="CDD" id="cd05233">
    <property type="entry name" value="SDR_c"/>
    <property type="match status" value="1"/>
</dbReference>
<dbReference type="Gene3D" id="3.40.50.720">
    <property type="entry name" value="NAD(P)-binding Rossmann-like Domain"/>
    <property type="match status" value="1"/>
</dbReference>
<dbReference type="InterPro" id="IPR036291">
    <property type="entry name" value="NAD(P)-bd_dom_sf"/>
</dbReference>
<proteinExistence type="inferred from homology"/>
<dbReference type="OrthoDB" id="1669814at2759"/>
<name>A0A8E2DXH8_9PEZI</name>
<dbReference type="AlphaFoldDB" id="A0A8E2DXH8"/>
<evidence type="ECO:0000256" key="2">
    <source>
        <dbReference type="ARBA" id="ARBA00022857"/>
    </source>
</evidence>
<evidence type="ECO:0000256" key="1">
    <source>
        <dbReference type="ARBA" id="ARBA00006484"/>
    </source>
</evidence>
<dbReference type="Proteomes" id="UP000250266">
    <property type="component" value="Unassembled WGS sequence"/>
</dbReference>
<sequence length="260" mass="27210">MASNLATKVFTVTGGASGMGAATARLLAKRGAAAVCIGDYNDKGFATIKKEIAEASPSTEIMTTKIDVSSSSEVRAWIDSVVAKFGRLDGSANVAGVPQAVGSRSKPTILEETDESWKRTMAVNIDGIMYCVREQVRAMVNLPRAEASRTIVNVASLASVLHTPDTYAYGASKRACASFSSSVAKDVFEFGIRVNTVSPGATLTPMMAQFFPQGNSIESVGASGMNLIQPEDIARAIVYLLSEESECITGVNLPVGTGAP</sequence>
<dbReference type="SUPFAM" id="SSF51735">
    <property type="entry name" value="NAD(P)-binding Rossmann-fold domains"/>
    <property type="match status" value="1"/>
</dbReference>
<protein>
    <submittedName>
        <fullName evidence="4">Oxidoreductase</fullName>
    </submittedName>
</protein>